<comment type="caution">
    <text evidence="1">The sequence shown here is derived from an EMBL/GenBank/DDBJ whole genome shotgun (WGS) entry which is preliminary data.</text>
</comment>
<dbReference type="GeneID" id="90612377"/>
<organism evidence="1 2">
    <name type="scientific">Rhodopirellula bahusiensis</name>
    <dbReference type="NCBI Taxonomy" id="2014065"/>
    <lineage>
        <taxon>Bacteria</taxon>
        <taxon>Pseudomonadati</taxon>
        <taxon>Planctomycetota</taxon>
        <taxon>Planctomycetia</taxon>
        <taxon>Pirellulales</taxon>
        <taxon>Pirellulaceae</taxon>
        <taxon>Rhodopirellula</taxon>
    </lineage>
</organism>
<proteinExistence type="predicted"/>
<dbReference type="EMBL" id="NIZW01000020">
    <property type="protein sequence ID" value="PHQ33063.1"/>
    <property type="molecule type" value="Genomic_DNA"/>
</dbReference>
<reference evidence="1 2" key="1">
    <citation type="submission" date="2017-06" db="EMBL/GenBank/DDBJ databases">
        <title>Description of Rhodopirellula bahusiensis sp. nov.</title>
        <authorList>
            <person name="Kizina J."/>
            <person name="Harder J."/>
        </authorList>
    </citation>
    <scope>NUCLEOTIDE SEQUENCE [LARGE SCALE GENOMIC DNA]</scope>
    <source>
        <strain evidence="1 2">SWK21</strain>
    </source>
</reference>
<keyword evidence="2" id="KW-1185">Reference proteome</keyword>
<name>A0A2G1W208_9BACT</name>
<dbReference type="RefSeq" id="WP_158231067.1">
    <property type="nucleotide sequence ID" value="NZ_NIZW01000020.1"/>
</dbReference>
<dbReference type="AlphaFoldDB" id="A0A2G1W208"/>
<sequence>MLHTLSALPEMEPDCQFEIQVGVNSDWVRRNDGLESDSRTLHRILDTLKIAEADDSLLDTFHLVPWFEGSFVDKVGVEWSNEVYWGSLAVLSADGKKAAMYFDLSS</sequence>
<evidence type="ECO:0000313" key="1">
    <source>
        <dbReference type="EMBL" id="PHQ33063.1"/>
    </source>
</evidence>
<dbReference type="Proteomes" id="UP000225740">
    <property type="component" value="Unassembled WGS sequence"/>
</dbReference>
<gene>
    <name evidence="1" type="ORF">CEE69_22875</name>
</gene>
<protein>
    <submittedName>
        <fullName evidence="1">Uncharacterized protein</fullName>
    </submittedName>
</protein>
<evidence type="ECO:0000313" key="2">
    <source>
        <dbReference type="Proteomes" id="UP000225740"/>
    </source>
</evidence>
<accession>A0A2G1W208</accession>